<dbReference type="EMBL" id="UZAU01000026">
    <property type="status" value="NOT_ANNOTATED_CDS"/>
    <property type="molecule type" value="Genomic_DNA"/>
</dbReference>
<name>A0A803NGN7_CANSA</name>
<evidence type="ECO:0000313" key="1">
    <source>
        <dbReference type="EnsemblPlants" id="cds.evm.model.01.1351"/>
    </source>
</evidence>
<evidence type="ECO:0000313" key="2">
    <source>
        <dbReference type="Proteomes" id="UP000596661"/>
    </source>
</evidence>
<reference evidence="1" key="2">
    <citation type="submission" date="2021-03" db="UniProtKB">
        <authorList>
            <consortium name="EnsemblPlants"/>
        </authorList>
    </citation>
    <scope>IDENTIFICATION</scope>
</reference>
<proteinExistence type="predicted"/>
<organism evidence="1 2">
    <name type="scientific">Cannabis sativa</name>
    <name type="common">Hemp</name>
    <name type="synonym">Marijuana</name>
    <dbReference type="NCBI Taxonomy" id="3483"/>
    <lineage>
        <taxon>Eukaryota</taxon>
        <taxon>Viridiplantae</taxon>
        <taxon>Streptophyta</taxon>
        <taxon>Embryophyta</taxon>
        <taxon>Tracheophyta</taxon>
        <taxon>Spermatophyta</taxon>
        <taxon>Magnoliopsida</taxon>
        <taxon>eudicotyledons</taxon>
        <taxon>Gunneridae</taxon>
        <taxon>Pentapetalae</taxon>
        <taxon>rosids</taxon>
        <taxon>fabids</taxon>
        <taxon>Rosales</taxon>
        <taxon>Cannabaceae</taxon>
        <taxon>Cannabis</taxon>
    </lineage>
</organism>
<dbReference type="Gramene" id="evm.model.01.1351">
    <property type="protein sequence ID" value="cds.evm.model.01.1351"/>
    <property type="gene ID" value="evm.TU.01.1351"/>
</dbReference>
<keyword evidence="2" id="KW-1185">Reference proteome</keyword>
<dbReference type="AlphaFoldDB" id="A0A803NGN7"/>
<dbReference type="EnsemblPlants" id="evm.model.01.1351">
    <property type="protein sequence ID" value="cds.evm.model.01.1351"/>
    <property type="gene ID" value="evm.TU.01.1351"/>
</dbReference>
<accession>A0A803NGN7</accession>
<reference evidence="1" key="1">
    <citation type="submission" date="2018-11" db="EMBL/GenBank/DDBJ databases">
        <authorList>
            <person name="Grassa J C."/>
        </authorList>
    </citation>
    <scope>NUCLEOTIDE SEQUENCE [LARGE SCALE GENOMIC DNA]</scope>
</reference>
<sequence>MSGVVRSSVRTENVRGYGVDHKGSVLDDVRKLSERPFDYLLSDYLMKVSRRLAALHPHSFMDAVKNRCDLLKFQSNEWRKLFSLFTFPRAEDMCQESFGVCMLHALRRCVTSGDAD</sequence>
<dbReference type="Proteomes" id="UP000596661">
    <property type="component" value="Chromosome 1"/>
</dbReference>
<protein>
    <submittedName>
        <fullName evidence="1">Uncharacterized protein</fullName>
    </submittedName>
</protein>